<keyword evidence="1" id="KW-0812">Transmembrane</keyword>
<sequence>MKLLAWIASVVRLLSCERLLYGRPVAVEALFAVTGGVIFGTPRVKYYAIFFFSQACTIGSISYRINL</sequence>
<keyword evidence="3" id="KW-1185">Reference proteome</keyword>
<protein>
    <submittedName>
        <fullName evidence="2">Uncharacterized protein</fullName>
    </submittedName>
</protein>
<accession>D3QZJ7</accession>
<dbReference type="HOGENOM" id="CLU_2807314_0_0_9"/>
<keyword evidence="1" id="KW-1133">Transmembrane helix</keyword>
<evidence type="ECO:0000313" key="2">
    <source>
        <dbReference type="EMBL" id="ADC91367.1"/>
    </source>
</evidence>
<name>D3QZJ7_MAGIU</name>
<dbReference type="KEGG" id="clo:HMPREF0868_1642"/>
<evidence type="ECO:0000256" key="1">
    <source>
        <dbReference type="SAM" id="Phobius"/>
    </source>
</evidence>
<organism evidence="2 3">
    <name type="scientific">Mageeibacillus indolicus (strain UPII9-5)</name>
    <name type="common">Clostridiales genomosp. BVAB3 (strain UPII9-5)</name>
    <dbReference type="NCBI Taxonomy" id="699246"/>
    <lineage>
        <taxon>Bacteria</taxon>
        <taxon>Bacillati</taxon>
        <taxon>Bacillota</taxon>
        <taxon>Clostridia</taxon>
        <taxon>Eubacteriales</taxon>
        <taxon>Oscillospiraceae</taxon>
        <taxon>Mageeibacillus</taxon>
    </lineage>
</organism>
<dbReference type="Proteomes" id="UP000008234">
    <property type="component" value="Chromosome"/>
</dbReference>
<keyword evidence="1" id="KW-0472">Membrane</keyword>
<dbReference type="EMBL" id="CP001850">
    <property type="protein sequence ID" value="ADC91367.1"/>
    <property type="molecule type" value="Genomic_DNA"/>
</dbReference>
<gene>
    <name evidence="2" type="ordered locus">HMPREF0868_1642</name>
</gene>
<proteinExistence type="predicted"/>
<dbReference type="AlphaFoldDB" id="D3QZJ7"/>
<feature type="transmembrane region" description="Helical" evidence="1">
    <location>
        <begin position="46"/>
        <end position="65"/>
    </location>
</feature>
<dbReference type="STRING" id="699246.HMPREF0868_1642"/>
<evidence type="ECO:0000313" key="3">
    <source>
        <dbReference type="Proteomes" id="UP000008234"/>
    </source>
</evidence>
<reference evidence="3" key="1">
    <citation type="submission" date="2009-12" db="EMBL/GenBank/DDBJ databases">
        <title>Sequence of Clostridiales genomosp. BVAB3 str. UPII9-5.</title>
        <authorList>
            <person name="Madupu R."/>
            <person name="Durkin A.S."/>
            <person name="Torralba M."/>
            <person name="Methe B."/>
            <person name="Sutton G.G."/>
            <person name="Strausberg R.L."/>
            <person name="Nelson K.E."/>
        </authorList>
    </citation>
    <scope>NUCLEOTIDE SEQUENCE [LARGE SCALE GENOMIC DNA]</scope>
    <source>
        <strain evidence="3">UPII9-5</strain>
    </source>
</reference>